<dbReference type="PROSITE" id="PS51470">
    <property type="entry name" value="FG_GAP"/>
    <property type="match status" value="2"/>
</dbReference>
<evidence type="ECO:0000256" key="1">
    <source>
        <dbReference type="ARBA" id="ARBA00022729"/>
    </source>
</evidence>
<dbReference type="InterPro" id="IPR011043">
    <property type="entry name" value="Gal_Oxase/kelch_b-propeller"/>
</dbReference>
<dbReference type="SUPFAM" id="SSF50965">
    <property type="entry name" value="Galactose oxidase, central domain"/>
    <property type="match status" value="1"/>
</dbReference>
<dbReference type="OrthoDB" id="5956752at2"/>
<dbReference type="PANTHER" id="PTHR36220">
    <property type="entry name" value="UNNAMED PRODUCT"/>
    <property type="match status" value="1"/>
</dbReference>
<keyword evidence="5" id="KW-1185">Reference proteome</keyword>
<evidence type="ECO:0000256" key="2">
    <source>
        <dbReference type="ARBA" id="ARBA00022737"/>
    </source>
</evidence>
<dbReference type="AlphaFoldDB" id="A0A2P1PN35"/>
<dbReference type="KEGG" id="xba:C7S18_03165"/>
<reference evidence="4 5" key="1">
    <citation type="submission" date="2018-03" db="EMBL/GenBank/DDBJ databases">
        <title>Ahniella affigens gen. nov., sp. nov., a gammaproteobacterium isolated from sandy soil near a stream.</title>
        <authorList>
            <person name="Ko Y."/>
            <person name="Kim J.-H."/>
        </authorList>
    </citation>
    <scope>NUCLEOTIDE SEQUENCE [LARGE SCALE GENOMIC DNA]</scope>
    <source>
        <strain evidence="4 5">D13</strain>
    </source>
</reference>
<protein>
    <recommendedName>
        <fullName evidence="6">Integrin</fullName>
    </recommendedName>
</protein>
<dbReference type="SUPFAM" id="SSF69318">
    <property type="entry name" value="Integrin alpha N-terminal domain"/>
    <property type="match status" value="3"/>
</dbReference>
<dbReference type="SMART" id="SM00191">
    <property type="entry name" value="Int_alpha"/>
    <property type="match status" value="6"/>
</dbReference>
<evidence type="ECO:0000256" key="3">
    <source>
        <dbReference type="ARBA" id="ARBA00023180"/>
    </source>
</evidence>
<evidence type="ECO:0000313" key="5">
    <source>
        <dbReference type="Proteomes" id="UP000241074"/>
    </source>
</evidence>
<dbReference type="Pfam" id="PF14312">
    <property type="entry name" value="FG-GAP_2"/>
    <property type="match status" value="14"/>
</dbReference>
<organism evidence="4 5">
    <name type="scientific">Ahniella affigens</name>
    <dbReference type="NCBI Taxonomy" id="2021234"/>
    <lineage>
        <taxon>Bacteria</taxon>
        <taxon>Pseudomonadati</taxon>
        <taxon>Pseudomonadota</taxon>
        <taxon>Gammaproteobacteria</taxon>
        <taxon>Lysobacterales</taxon>
        <taxon>Rhodanobacteraceae</taxon>
        <taxon>Ahniella</taxon>
    </lineage>
</organism>
<keyword evidence="3" id="KW-0325">Glycoprotein</keyword>
<dbReference type="EMBL" id="CP027860">
    <property type="protein sequence ID" value="AVP96251.1"/>
    <property type="molecule type" value="Genomic_DNA"/>
</dbReference>
<dbReference type="InterPro" id="IPR028994">
    <property type="entry name" value="Integrin_alpha_N"/>
</dbReference>
<gene>
    <name evidence="4" type="ORF">C7S18_03165</name>
</gene>
<keyword evidence="2" id="KW-0677">Repeat</keyword>
<keyword evidence="1" id="KW-0732">Signal</keyword>
<reference evidence="4 5" key="2">
    <citation type="submission" date="2018-03" db="EMBL/GenBank/DDBJ databases">
        <authorList>
            <person name="Keele B.F."/>
        </authorList>
    </citation>
    <scope>NUCLEOTIDE SEQUENCE [LARGE SCALE GENOMIC DNA]</scope>
    <source>
        <strain evidence="4 5">D13</strain>
    </source>
</reference>
<dbReference type="Proteomes" id="UP000241074">
    <property type="component" value="Chromosome"/>
</dbReference>
<dbReference type="Gene3D" id="2.130.10.130">
    <property type="entry name" value="Integrin alpha, N-terminal"/>
    <property type="match status" value="5"/>
</dbReference>
<dbReference type="InterPro" id="IPR013519">
    <property type="entry name" value="Int_alpha_beta-p"/>
</dbReference>
<sequence>MSHPLLPALPWLRRLNVILFGLMLSPLAAATAPLAPAAGRLLQGHFAAAGEQHALQSAFIKSLVDDGKILNPNDDPMLGDGMAEDWFGMSIALDQDTAVVGSYRHASYGVPGAGVAYVFTRSAGRWHRQTSLHGSNGDIDDFFGWSVAISGDTILIGAPGMAGPNGGQTGAAYVFTRAGDAWHEQAILRASNSDTGDYVGWTVALQGDRAIVGAFAGDPGAIQDAGFVHLFARTAGQWQQQASLSAPDAGAGDGFGWSIALSGSAVVIGAPFADVSGRADAGAAYVFVDQAGSFSYQAKLVANDGDNFDEFGIAVAIYQETALIGAFGDDTSLGADSGSAYVFQRHSGTWAQDLKVLASDGEGSDFFGASLAMDADTAVIGAFSNNTTAGSDAGSAYVFAYSGNLWQEQTQLRPSDSQASDNFSWALALSGNDLFASAYNDDTEAGVNAGTVTAFLFDGSQWTEQARLSAGRGVHGSRFGQSMVIRGDTALISASDHFQGQVHVFVRNGSEWAQQATLQGLDSVLYDGFGAALALDGDTALVSAPYQEIDDQSALGAVYVFVRHQGTWTQQAKLRVANAAAYDVFGSALALSGNTALIAGQYATDVWDHQGAVVVFNRTGNSWAEAEHLVDPGAQADGHFGSAVALAGDLAIVGASGQDADSNFSGKTYTFRRIAGNFGVEQHLTGPERSQNARFGENLALSGDTLFVAAPYQQNAVGDTVGSVYVFRENAGGFSFEQALLASDAQANDQFGKSLALSGDLALIGSTPSLGTGTPDREPGLAYVFARGPSGFAEAARLRASDGEAGDAFGLTVALSGTVGMIGAPQQNSRVTDSGFVGAVYLLTQPALLSDGFEGP</sequence>
<name>A0A2P1PN35_9GAMM</name>
<accession>A0A2P1PN35</accession>
<evidence type="ECO:0000313" key="4">
    <source>
        <dbReference type="EMBL" id="AVP96251.1"/>
    </source>
</evidence>
<dbReference type="InterPro" id="IPR013517">
    <property type="entry name" value="FG-GAP"/>
</dbReference>
<dbReference type="RefSeq" id="WP_106890180.1">
    <property type="nucleotide sequence ID" value="NZ_CP027860.1"/>
</dbReference>
<evidence type="ECO:0008006" key="6">
    <source>
        <dbReference type="Google" id="ProtNLM"/>
    </source>
</evidence>
<dbReference type="PANTHER" id="PTHR36220:SF1">
    <property type="entry name" value="GAMMA TUBULIN COMPLEX COMPONENT C-TERMINAL DOMAIN-CONTAINING PROTEIN"/>
    <property type="match status" value="1"/>
</dbReference>
<proteinExistence type="predicted"/>